<dbReference type="RefSeq" id="XP_013756173.1">
    <property type="nucleotide sequence ID" value="XM_013900719.1"/>
</dbReference>
<evidence type="ECO:0000256" key="7">
    <source>
        <dbReference type="ARBA" id="ARBA00073514"/>
    </source>
</evidence>
<keyword evidence="6" id="KW-0539">Nucleus</keyword>
<evidence type="ECO:0000256" key="4">
    <source>
        <dbReference type="ARBA" id="ARBA00022816"/>
    </source>
</evidence>
<dbReference type="InterPro" id="IPR040485">
    <property type="entry name" value="XPO1_repeat_3"/>
</dbReference>
<dbReference type="STRING" id="461836.A0A0L0DGJ6"/>
<dbReference type="GO" id="GO:0051028">
    <property type="term" value="P:mRNA transport"/>
    <property type="evidence" value="ECO:0007669"/>
    <property type="project" value="UniProtKB-KW"/>
</dbReference>
<keyword evidence="10" id="KW-1185">Reference proteome</keyword>
<dbReference type="GO" id="GO:0005634">
    <property type="term" value="C:nucleus"/>
    <property type="evidence" value="ECO:0007669"/>
    <property type="project" value="UniProtKB-SubCell"/>
</dbReference>
<dbReference type="Proteomes" id="UP000054408">
    <property type="component" value="Unassembled WGS sequence"/>
</dbReference>
<keyword evidence="3" id="KW-0813">Transport</keyword>
<keyword evidence="5" id="KW-0653">Protein transport</keyword>
<dbReference type="GO" id="GO:0005737">
    <property type="term" value="C:cytoplasm"/>
    <property type="evidence" value="ECO:0007669"/>
    <property type="project" value="TreeGrafter"/>
</dbReference>
<dbReference type="OrthoDB" id="27218at2759"/>
<proteinExistence type="inferred from homology"/>
<dbReference type="eggNOG" id="KOG2020">
    <property type="taxonomic scope" value="Eukaryota"/>
</dbReference>
<dbReference type="InterPro" id="IPR045065">
    <property type="entry name" value="XPO1/5"/>
</dbReference>
<comment type="similarity">
    <text evidence="2">Belongs to the exportin family.</text>
</comment>
<dbReference type="InterPro" id="IPR041123">
    <property type="entry name" value="CRM1_repeat"/>
</dbReference>
<dbReference type="Gene3D" id="1.25.10.10">
    <property type="entry name" value="Leucine-rich Repeat Variant"/>
    <property type="match status" value="2"/>
</dbReference>
<organism evidence="9 10">
    <name type="scientific">Thecamonas trahens ATCC 50062</name>
    <dbReference type="NCBI Taxonomy" id="461836"/>
    <lineage>
        <taxon>Eukaryota</taxon>
        <taxon>Apusozoa</taxon>
        <taxon>Apusomonadida</taxon>
        <taxon>Apusomonadidae</taxon>
        <taxon>Thecamonas</taxon>
    </lineage>
</organism>
<evidence type="ECO:0000256" key="6">
    <source>
        <dbReference type="ARBA" id="ARBA00023242"/>
    </source>
</evidence>
<dbReference type="InterPro" id="IPR014877">
    <property type="entry name" value="XPO1_C_dom"/>
</dbReference>
<dbReference type="Pfam" id="PF08767">
    <property type="entry name" value="CRM1_C"/>
    <property type="match status" value="1"/>
</dbReference>
<reference evidence="9 10" key="1">
    <citation type="submission" date="2010-05" db="EMBL/GenBank/DDBJ databases">
        <title>The Genome Sequence of Thecamonas trahens ATCC 50062.</title>
        <authorList>
            <consortium name="The Broad Institute Genome Sequencing Platform"/>
            <person name="Russ C."/>
            <person name="Cuomo C."/>
            <person name="Shea T."/>
            <person name="Young S.K."/>
            <person name="Zeng Q."/>
            <person name="Koehrsen M."/>
            <person name="Haas B."/>
            <person name="Borodovsky M."/>
            <person name="Guigo R."/>
            <person name="Alvarado L."/>
            <person name="Berlin A."/>
            <person name="Bochicchio J."/>
            <person name="Borenstein D."/>
            <person name="Chapman S."/>
            <person name="Chen Z."/>
            <person name="Freedman E."/>
            <person name="Gellesch M."/>
            <person name="Goldberg J."/>
            <person name="Griggs A."/>
            <person name="Gujja S."/>
            <person name="Heilman E."/>
            <person name="Heiman D."/>
            <person name="Hepburn T."/>
            <person name="Howarth C."/>
            <person name="Jen D."/>
            <person name="Larson L."/>
            <person name="Mehta T."/>
            <person name="Park D."/>
            <person name="Pearson M."/>
            <person name="Roberts A."/>
            <person name="Saif S."/>
            <person name="Shenoy N."/>
            <person name="Sisk P."/>
            <person name="Stolte C."/>
            <person name="Sykes S."/>
            <person name="Thomson T."/>
            <person name="Walk T."/>
            <person name="White J."/>
            <person name="Yandava C."/>
            <person name="Burger G."/>
            <person name="Gray M.W."/>
            <person name="Holland P.W.H."/>
            <person name="King N."/>
            <person name="Lang F.B.F."/>
            <person name="Roger A.J."/>
            <person name="Ruiz-Trillo I."/>
            <person name="Lander E."/>
            <person name="Nusbaum C."/>
        </authorList>
    </citation>
    <scope>NUCLEOTIDE SEQUENCE [LARGE SCALE GENOMIC DNA]</scope>
    <source>
        <strain evidence="9 10">ATCC 50062</strain>
    </source>
</reference>
<dbReference type="SUPFAM" id="SSF48371">
    <property type="entry name" value="ARM repeat"/>
    <property type="match status" value="2"/>
</dbReference>
<comment type="subcellular location">
    <subcellularLocation>
        <location evidence="1">Nucleus</location>
    </subcellularLocation>
</comment>
<dbReference type="PANTHER" id="PTHR11223:SF2">
    <property type="entry name" value="EXPORTIN-1"/>
    <property type="match status" value="1"/>
</dbReference>
<feature type="domain" description="Exportin-1 C-terminal" evidence="8">
    <location>
        <begin position="373"/>
        <end position="693"/>
    </location>
</feature>
<keyword evidence="4" id="KW-0509">mRNA transport</keyword>
<dbReference type="EMBL" id="GL349466">
    <property type="protein sequence ID" value="KNC51241.1"/>
    <property type="molecule type" value="Genomic_DNA"/>
</dbReference>
<dbReference type="InterPro" id="IPR041235">
    <property type="entry name" value="Exp1_repeat_2"/>
</dbReference>
<dbReference type="GO" id="GO:0006611">
    <property type="term" value="P:protein export from nucleus"/>
    <property type="evidence" value="ECO:0007669"/>
    <property type="project" value="InterPro"/>
</dbReference>
<dbReference type="AlphaFoldDB" id="A0A0L0DGJ6"/>
<dbReference type="GO" id="GO:0005049">
    <property type="term" value="F:nuclear export signal receptor activity"/>
    <property type="evidence" value="ECO:0007669"/>
    <property type="project" value="InterPro"/>
</dbReference>
<dbReference type="GO" id="GO:0000055">
    <property type="term" value="P:ribosomal large subunit export from nucleus"/>
    <property type="evidence" value="ECO:0007669"/>
    <property type="project" value="TreeGrafter"/>
</dbReference>
<dbReference type="Pfam" id="PF18784">
    <property type="entry name" value="CRM1_repeat_2"/>
    <property type="match status" value="1"/>
</dbReference>
<dbReference type="PANTHER" id="PTHR11223">
    <property type="entry name" value="EXPORTIN 1/5"/>
    <property type="match status" value="1"/>
</dbReference>
<dbReference type="SMART" id="SM01102">
    <property type="entry name" value="CRM1_C"/>
    <property type="match status" value="1"/>
</dbReference>
<evidence type="ECO:0000256" key="5">
    <source>
        <dbReference type="ARBA" id="ARBA00022927"/>
    </source>
</evidence>
<evidence type="ECO:0000256" key="3">
    <source>
        <dbReference type="ARBA" id="ARBA00022448"/>
    </source>
</evidence>
<evidence type="ECO:0000313" key="9">
    <source>
        <dbReference type="EMBL" id="KNC51241.1"/>
    </source>
</evidence>
<sequence length="924" mass="101419">MVLARISAVQDLKVFRITLDYWHALARSLYIGMGAGKGTKSVLGASKALVVSNPYAALATSEDAAAAARRKLYKPVLSAMRLLIIQRMPKPEEVLVVEDENGHIVRERSKDTSAMALYKVMRDTLVFLTNLDPQEVEVIMKSKLVLQMNGREWSWANISTLCWAIGSISGAYPVEQEKRFLVHVIKDLLSLCEMRRGKDNKAVIAANIMYVVGQYPRFLLAHWKFLKTVVTKLFEFMHERHEGVQDMACDTFLKIAQRCRRKFVTVQPQESEPFIVPILSQLQAITQHLEPSQIQTFFEAIGCMIADQPDAGARDEHSSSLFSWPNSVWSQVMASAADDSSVLNELSTMRTLADLLRTNVAAARSMGHAYLSQLGGIYLDILSVYNYYSELISSVVAEHGEVATKRVEVKLMRAVKKEALILIATYVKSANDGQLVVERFVPPLMEAVLYDYRNIITEARDAEVLALMETMARSLKELFTPVVPHVLDAVFEVTLEMVTHDYDTHMDVRIAFFKMLRAFNEHCFPAFFMVSADVFKYTVEAMVWAMEHHKLEIAELGVRSLLELLDRVNGSEVANEFYASFFLNIMTAVFAVLTDTLHKTGFRLQVQLLQLMFSLVESDTISAPIFDPASAPGEDNKSFARKYVTDLLSNAFANVAPEEIVSYVDDMFQLSGDAGAFKSHMRDFLISIRQYSASVEKEAMEASLGRGRANEPTPGQLAESMALAPPSREIVMHDPDAYGGEGNPFTGEASILSFGGQSHGGNDDNSMSMVVSGGSGGGAEAMALDKFYSDDRALAVMESNQAAEDMAAAIPGMLGPHHPRTVEAEMSLVESSRNVEDDLLDPADVPTTHQLALSGAFNGPNSLMESVQAHAGVLALASSELQAQLAQPAVEAGVLEFGNSDTGAVGTSSAIVVSGDGGGDETLF</sequence>
<gene>
    <name evidence="9" type="ORF">AMSG_07238</name>
</gene>
<dbReference type="InterPro" id="IPR011989">
    <property type="entry name" value="ARM-like"/>
</dbReference>
<dbReference type="Pfam" id="PF18777">
    <property type="entry name" value="CRM1_repeat"/>
    <property type="match status" value="1"/>
</dbReference>
<name>A0A0L0DGJ6_THETB</name>
<dbReference type="Pfam" id="PF18787">
    <property type="entry name" value="CRM1_repeat_3"/>
    <property type="match status" value="1"/>
</dbReference>
<dbReference type="InterPro" id="IPR016024">
    <property type="entry name" value="ARM-type_fold"/>
</dbReference>
<evidence type="ECO:0000259" key="8">
    <source>
        <dbReference type="SMART" id="SM01102"/>
    </source>
</evidence>
<accession>A0A0L0DGJ6</accession>
<evidence type="ECO:0000256" key="1">
    <source>
        <dbReference type="ARBA" id="ARBA00004123"/>
    </source>
</evidence>
<dbReference type="GO" id="GO:0000056">
    <property type="term" value="P:ribosomal small subunit export from nucleus"/>
    <property type="evidence" value="ECO:0007669"/>
    <property type="project" value="TreeGrafter"/>
</dbReference>
<evidence type="ECO:0000256" key="2">
    <source>
        <dbReference type="ARBA" id="ARBA00009466"/>
    </source>
</evidence>
<protein>
    <recommendedName>
        <fullName evidence="7">Exportin-1</fullName>
    </recommendedName>
</protein>
<dbReference type="OMA" id="TSETICK"/>
<dbReference type="FunFam" id="1.25.10.10:FF:001255">
    <property type="entry name" value="Exportin 1"/>
    <property type="match status" value="1"/>
</dbReference>
<dbReference type="GeneID" id="25566201"/>
<evidence type="ECO:0000313" key="10">
    <source>
        <dbReference type="Proteomes" id="UP000054408"/>
    </source>
</evidence>